<dbReference type="PANTHER" id="PTHR33546">
    <property type="entry name" value="LARGE, MULTIFUNCTIONAL SECRETED PROTEIN-RELATED"/>
    <property type="match status" value="1"/>
</dbReference>
<comment type="caution">
    <text evidence="7">The sequence shown here is derived from an EMBL/GenBank/DDBJ whole genome shotgun (WGS) entry which is preliminary data.</text>
</comment>
<gene>
    <name evidence="7" type="ORF">LNTAR_21355</name>
</gene>
<evidence type="ECO:0000313" key="8">
    <source>
        <dbReference type="Proteomes" id="UP000004947"/>
    </source>
</evidence>
<evidence type="ECO:0000256" key="2">
    <source>
        <dbReference type="ARBA" id="ARBA00022723"/>
    </source>
</evidence>
<keyword evidence="3 4" id="KW-0408">Iron</keyword>
<dbReference type="PANTHER" id="PTHR33546:SF1">
    <property type="entry name" value="LARGE, MULTIFUNCTIONAL SECRETED PROTEIN"/>
    <property type="match status" value="1"/>
</dbReference>
<dbReference type="InterPro" id="IPR009056">
    <property type="entry name" value="Cyt_c-like_dom"/>
</dbReference>
<name>A6DM05_9BACT</name>
<dbReference type="eggNOG" id="COG2010">
    <property type="taxonomic scope" value="Bacteria"/>
</dbReference>
<organism evidence="7 8">
    <name type="scientific">Lentisphaera araneosa HTCC2155</name>
    <dbReference type="NCBI Taxonomy" id="313628"/>
    <lineage>
        <taxon>Bacteria</taxon>
        <taxon>Pseudomonadati</taxon>
        <taxon>Lentisphaerota</taxon>
        <taxon>Lentisphaeria</taxon>
        <taxon>Lentisphaerales</taxon>
        <taxon>Lentisphaeraceae</taxon>
        <taxon>Lentisphaera</taxon>
    </lineage>
</organism>
<keyword evidence="2 4" id="KW-0479">Metal-binding</keyword>
<dbReference type="Pfam" id="PF00034">
    <property type="entry name" value="Cytochrom_C"/>
    <property type="match status" value="1"/>
</dbReference>
<evidence type="ECO:0000256" key="4">
    <source>
        <dbReference type="PROSITE-ProRule" id="PRU00433"/>
    </source>
</evidence>
<evidence type="ECO:0000259" key="6">
    <source>
        <dbReference type="PROSITE" id="PS51007"/>
    </source>
</evidence>
<dbReference type="SUPFAM" id="SSF63829">
    <property type="entry name" value="Calcium-dependent phosphotriesterase"/>
    <property type="match status" value="1"/>
</dbReference>
<keyword evidence="8" id="KW-1185">Reference proteome</keyword>
<dbReference type="RefSeq" id="WP_007278912.1">
    <property type="nucleotide sequence ID" value="NZ_ABCK01000010.1"/>
</dbReference>
<dbReference type="InterPro" id="IPR055557">
    <property type="entry name" value="DUF7133"/>
</dbReference>
<dbReference type="Proteomes" id="UP000004947">
    <property type="component" value="Unassembled WGS sequence"/>
</dbReference>
<protein>
    <submittedName>
        <fullName evidence="7">Putative large, multifunctional secreted protein</fullName>
    </submittedName>
</protein>
<sequence>MYKTILLSLFSLIPGIMADPVNATSHVFDRSPGFGEKLLSINPSIDYQDISPNISKFRVSGFDFFSDGRLAISLWDAKGRVYILENPLAPQEEHKYIKYAEGLHEALGIKVVDDQVYVLQKSELTRLDDTDKDGVADEYVCISNKWDVTTNFHEFSFGPLYKDGKFYIALAVAVNPGGVTTNPQTKDRGTIIEIDPKSGDYRVVLAGLRTPNGLMINAAGDMFVADNQGDYLPANKIMHIKEGAFYNHTYSPKHAFADKEVTQPAAWLQQNEIANSPTQGSFVPHGIYKDQLLIGDIHHGGLKRIFFEKIDGEYQSAAFRFTQNLRASINRTIFDKDNYLYLGGCGMGGNWATEGLKHDGIMRVKLYDQSIFEMLAIRAKSNGIEIEFTEPVAENIAWTKSLYRINQWTYKPTRNYGGPKIDKQQLEVLSVTPSQDLKKVFVEIAGMKEKHVINLRLANNFASKSGAQLFTGDAYYTLNKIPQNKVMIAKSVPSHVELISNVFTSSNEHPGAEVYRALCMSCHSLDGSKLVGPTFKGLAKSMRTVIKNGKEEKVHADRAYLRRSITKPAEEVAKGYQPIMPTLAPNMSKKQLTDVIDYMESLAK</sequence>
<accession>A6DM05</accession>
<feature type="signal peptide" evidence="5">
    <location>
        <begin position="1"/>
        <end position="18"/>
    </location>
</feature>
<dbReference type="OrthoDB" id="176168at2"/>
<dbReference type="InterPro" id="IPR036909">
    <property type="entry name" value="Cyt_c-like_dom_sf"/>
</dbReference>
<dbReference type="Pfam" id="PF23500">
    <property type="entry name" value="DUF7133"/>
    <property type="match status" value="1"/>
</dbReference>
<evidence type="ECO:0000256" key="1">
    <source>
        <dbReference type="ARBA" id="ARBA00022617"/>
    </source>
</evidence>
<dbReference type="GO" id="GO:0009055">
    <property type="term" value="F:electron transfer activity"/>
    <property type="evidence" value="ECO:0007669"/>
    <property type="project" value="InterPro"/>
</dbReference>
<dbReference type="InterPro" id="IPR011042">
    <property type="entry name" value="6-blade_b-propeller_TolB-like"/>
</dbReference>
<dbReference type="Gene3D" id="1.10.760.10">
    <property type="entry name" value="Cytochrome c-like domain"/>
    <property type="match status" value="1"/>
</dbReference>
<evidence type="ECO:0000256" key="3">
    <source>
        <dbReference type="ARBA" id="ARBA00023004"/>
    </source>
</evidence>
<dbReference type="STRING" id="313628.LNTAR_21355"/>
<keyword evidence="1 4" id="KW-0349">Heme</keyword>
<feature type="chain" id="PRO_5002692361" evidence="5">
    <location>
        <begin position="19"/>
        <end position="604"/>
    </location>
</feature>
<dbReference type="AlphaFoldDB" id="A6DM05"/>
<evidence type="ECO:0000313" key="7">
    <source>
        <dbReference type="EMBL" id="EDM27303.1"/>
    </source>
</evidence>
<feature type="domain" description="Cytochrome c" evidence="6">
    <location>
        <begin position="506"/>
        <end position="603"/>
    </location>
</feature>
<dbReference type="EMBL" id="ABCK01000010">
    <property type="protein sequence ID" value="EDM27303.1"/>
    <property type="molecule type" value="Genomic_DNA"/>
</dbReference>
<dbReference type="SUPFAM" id="SSF46626">
    <property type="entry name" value="Cytochrome c"/>
    <property type="match status" value="1"/>
</dbReference>
<dbReference type="PROSITE" id="PS51007">
    <property type="entry name" value="CYTC"/>
    <property type="match status" value="1"/>
</dbReference>
<dbReference type="eggNOG" id="COG2133">
    <property type="taxonomic scope" value="Bacteria"/>
</dbReference>
<dbReference type="GO" id="GO:0020037">
    <property type="term" value="F:heme binding"/>
    <property type="evidence" value="ECO:0007669"/>
    <property type="project" value="InterPro"/>
</dbReference>
<proteinExistence type="predicted"/>
<reference evidence="7 8" key="1">
    <citation type="journal article" date="2010" name="J. Bacteriol.">
        <title>Genome sequence of Lentisphaera araneosa HTCC2155T, the type species of the order Lentisphaerales in the phylum Lentisphaerae.</title>
        <authorList>
            <person name="Thrash J.C."/>
            <person name="Cho J.C."/>
            <person name="Vergin K.L."/>
            <person name="Morris R.M."/>
            <person name="Giovannoni S.J."/>
        </authorList>
    </citation>
    <scope>NUCLEOTIDE SEQUENCE [LARGE SCALE GENOMIC DNA]</scope>
    <source>
        <strain evidence="7 8">HTCC2155</strain>
    </source>
</reference>
<dbReference type="GO" id="GO:0046872">
    <property type="term" value="F:metal ion binding"/>
    <property type="evidence" value="ECO:0007669"/>
    <property type="project" value="UniProtKB-KW"/>
</dbReference>
<evidence type="ECO:0000256" key="5">
    <source>
        <dbReference type="SAM" id="SignalP"/>
    </source>
</evidence>
<dbReference type="Gene3D" id="2.120.10.30">
    <property type="entry name" value="TolB, C-terminal domain"/>
    <property type="match status" value="1"/>
</dbReference>
<keyword evidence="5" id="KW-0732">Signal</keyword>